<keyword evidence="1" id="KW-0812">Transmembrane</keyword>
<keyword evidence="1" id="KW-1133">Transmembrane helix</keyword>
<name>A0A5B2VW75_9BACT</name>
<feature type="transmembrane region" description="Helical" evidence="1">
    <location>
        <begin position="94"/>
        <end position="112"/>
    </location>
</feature>
<organism evidence="2 3">
    <name type="scientific">Chitinophaga agrisoli</name>
    <dbReference type="NCBI Taxonomy" id="2607653"/>
    <lineage>
        <taxon>Bacteria</taxon>
        <taxon>Pseudomonadati</taxon>
        <taxon>Bacteroidota</taxon>
        <taxon>Chitinophagia</taxon>
        <taxon>Chitinophagales</taxon>
        <taxon>Chitinophagaceae</taxon>
        <taxon>Chitinophaga</taxon>
    </lineage>
</organism>
<evidence type="ECO:0008006" key="4">
    <source>
        <dbReference type="Google" id="ProtNLM"/>
    </source>
</evidence>
<feature type="transmembrane region" description="Helical" evidence="1">
    <location>
        <begin position="69"/>
        <end position="87"/>
    </location>
</feature>
<accession>A0A5B2VW75</accession>
<feature type="transmembrane region" description="Helical" evidence="1">
    <location>
        <begin position="45"/>
        <end position="63"/>
    </location>
</feature>
<evidence type="ECO:0000256" key="1">
    <source>
        <dbReference type="SAM" id="Phobius"/>
    </source>
</evidence>
<gene>
    <name evidence="2" type="ORF">F0L74_08485</name>
</gene>
<reference evidence="2 3" key="1">
    <citation type="submission" date="2019-09" db="EMBL/GenBank/DDBJ databases">
        <title>Chitinophaga ginsengihumi sp. nov., isolated from soil of ginseng rhizosphere.</title>
        <authorList>
            <person name="Lee J."/>
        </authorList>
    </citation>
    <scope>NUCLEOTIDE SEQUENCE [LARGE SCALE GENOMIC DNA]</scope>
    <source>
        <strain evidence="2 3">BN140078</strain>
    </source>
</reference>
<reference evidence="2 3" key="2">
    <citation type="submission" date="2019-09" db="EMBL/GenBank/DDBJ databases">
        <authorList>
            <person name="Jin C."/>
        </authorList>
    </citation>
    <scope>NUCLEOTIDE SEQUENCE [LARGE SCALE GENOMIC DNA]</scope>
    <source>
        <strain evidence="2 3">BN140078</strain>
    </source>
</reference>
<evidence type="ECO:0000313" key="3">
    <source>
        <dbReference type="Proteomes" id="UP000324611"/>
    </source>
</evidence>
<dbReference type="Proteomes" id="UP000324611">
    <property type="component" value="Unassembled WGS sequence"/>
</dbReference>
<sequence length="120" mass="13675">MTILKIVNSIFILFAVYMGFKQGWAMYTGQPEMLTLFNRWHLGKTGMAVNGIITIISALLILYPRTFIWGNFLMAACILLIICFHLLEKDLKGAAIELPFFLLNLIIIYLQHPLSKTNPV</sequence>
<dbReference type="AlphaFoldDB" id="A0A5B2VW75"/>
<proteinExistence type="predicted"/>
<dbReference type="RefSeq" id="WP_149837434.1">
    <property type="nucleotide sequence ID" value="NZ_VUOC01000002.1"/>
</dbReference>
<comment type="caution">
    <text evidence="2">The sequence shown here is derived from an EMBL/GenBank/DDBJ whole genome shotgun (WGS) entry which is preliminary data.</text>
</comment>
<keyword evidence="1" id="KW-0472">Membrane</keyword>
<protein>
    <recommendedName>
        <fullName evidence="4">DoxX-like protein</fullName>
    </recommendedName>
</protein>
<keyword evidence="3" id="KW-1185">Reference proteome</keyword>
<feature type="transmembrane region" description="Helical" evidence="1">
    <location>
        <begin position="6"/>
        <end position="24"/>
    </location>
</feature>
<evidence type="ECO:0000313" key="2">
    <source>
        <dbReference type="EMBL" id="KAA2242562.1"/>
    </source>
</evidence>
<dbReference type="EMBL" id="VUOC01000002">
    <property type="protein sequence ID" value="KAA2242562.1"/>
    <property type="molecule type" value="Genomic_DNA"/>
</dbReference>